<gene>
    <name evidence="1" type="ORF">CAMP_LOCUS17617</name>
</gene>
<evidence type="ECO:0000313" key="1">
    <source>
        <dbReference type="EMBL" id="CAI5454980.1"/>
    </source>
</evidence>
<dbReference type="AlphaFoldDB" id="A0A9P1J3H0"/>
<accession>A0A9P1J3H0</accession>
<keyword evidence="2" id="KW-1185">Reference proteome</keyword>
<dbReference type="Proteomes" id="UP001152747">
    <property type="component" value="Unassembled WGS sequence"/>
</dbReference>
<evidence type="ECO:0000313" key="2">
    <source>
        <dbReference type="Proteomes" id="UP001152747"/>
    </source>
</evidence>
<dbReference type="Pfam" id="PF03380">
    <property type="entry name" value="DUF282"/>
    <property type="match status" value="1"/>
</dbReference>
<dbReference type="EMBL" id="CANHGI010000006">
    <property type="protein sequence ID" value="CAI5454980.1"/>
    <property type="molecule type" value="Genomic_DNA"/>
</dbReference>
<comment type="caution">
    <text evidence="1">The sequence shown here is derived from an EMBL/GenBank/DDBJ whole genome shotgun (WGS) entry which is preliminary data.</text>
</comment>
<dbReference type="PANTHER" id="PTHR47921">
    <property type="entry name" value="PROTEIN CBG14847-RELATED"/>
    <property type="match status" value="1"/>
</dbReference>
<reference evidence="1" key="1">
    <citation type="submission" date="2022-11" db="EMBL/GenBank/DDBJ databases">
        <authorList>
            <person name="Kikuchi T."/>
        </authorList>
    </citation>
    <scope>NUCLEOTIDE SEQUENCE</scope>
    <source>
        <strain evidence="1">PS1010</strain>
    </source>
</reference>
<name>A0A9P1J3H0_9PELO</name>
<proteinExistence type="predicted"/>
<organism evidence="1 2">
    <name type="scientific">Caenorhabditis angaria</name>
    <dbReference type="NCBI Taxonomy" id="860376"/>
    <lineage>
        <taxon>Eukaryota</taxon>
        <taxon>Metazoa</taxon>
        <taxon>Ecdysozoa</taxon>
        <taxon>Nematoda</taxon>
        <taxon>Chromadorea</taxon>
        <taxon>Rhabditida</taxon>
        <taxon>Rhabditina</taxon>
        <taxon>Rhabditomorpha</taxon>
        <taxon>Rhabditoidea</taxon>
        <taxon>Rhabditidae</taxon>
        <taxon>Peloderinae</taxon>
        <taxon>Caenorhabditis</taxon>
    </lineage>
</organism>
<dbReference type="PANTHER" id="PTHR47921:SF1">
    <property type="entry name" value="C6 DOMAIN-CONTAINING PROTEIN-RELATED"/>
    <property type="match status" value="1"/>
</dbReference>
<dbReference type="OrthoDB" id="5782063at2759"/>
<dbReference type="InterPro" id="IPR005044">
    <property type="entry name" value="DUF282_CAE_spp"/>
</dbReference>
<sequence>MRNISLCIFQISQWNNNFLFILFIYTVPFTHSCLPTQSTEAPTTTTETPYPCSVCPKIYSPGCLGGDICASIAEVGLKYTLGLLPGYNYGDANTCSTIFSCPIGTTSRVRELLTGLIVPGPPLVIATCSETGANAGTWYLGIPPLVTPIEIVATSCLGVI</sequence>
<protein>
    <submittedName>
        <fullName evidence="1">Uncharacterized protein</fullName>
    </submittedName>
</protein>